<name>A0A0E9QBZ6_ANGAN</name>
<protein>
    <submittedName>
        <fullName evidence="1">Uncharacterized protein</fullName>
    </submittedName>
</protein>
<reference evidence="1" key="1">
    <citation type="submission" date="2014-11" db="EMBL/GenBank/DDBJ databases">
        <authorList>
            <person name="Amaro Gonzalez C."/>
        </authorList>
    </citation>
    <scope>NUCLEOTIDE SEQUENCE</scope>
</reference>
<accession>A0A0E9QBZ6</accession>
<evidence type="ECO:0000313" key="1">
    <source>
        <dbReference type="EMBL" id="JAH14391.1"/>
    </source>
</evidence>
<reference evidence="1" key="2">
    <citation type="journal article" date="2015" name="Fish Shellfish Immunol.">
        <title>Early steps in the European eel (Anguilla anguilla)-Vibrio vulnificus interaction in the gills: Role of the RtxA13 toxin.</title>
        <authorList>
            <person name="Callol A."/>
            <person name="Pajuelo D."/>
            <person name="Ebbesson L."/>
            <person name="Teles M."/>
            <person name="MacKenzie S."/>
            <person name="Amaro C."/>
        </authorList>
    </citation>
    <scope>NUCLEOTIDE SEQUENCE</scope>
</reference>
<dbReference type="AlphaFoldDB" id="A0A0E9QBZ6"/>
<organism evidence="1">
    <name type="scientific">Anguilla anguilla</name>
    <name type="common">European freshwater eel</name>
    <name type="synonym">Muraena anguilla</name>
    <dbReference type="NCBI Taxonomy" id="7936"/>
    <lineage>
        <taxon>Eukaryota</taxon>
        <taxon>Metazoa</taxon>
        <taxon>Chordata</taxon>
        <taxon>Craniata</taxon>
        <taxon>Vertebrata</taxon>
        <taxon>Euteleostomi</taxon>
        <taxon>Actinopterygii</taxon>
        <taxon>Neopterygii</taxon>
        <taxon>Teleostei</taxon>
        <taxon>Anguilliformes</taxon>
        <taxon>Anguillidae</taxon>
        <taxon>Anguilla</taxon>
    </lineage>
</organism>
<proteinExistence type="predicted"/>
<sequence>MLVLQIYFSGRKKWTPAINILYLYFIVSSITQSKQTHPIHYYMLSFVCHVIPTITNSL</sequence>
<dbReference type="EMBL" id="GBXM01094186">
    <property type="protein sequence ID" value="JAH14391.1"/>
    <property type="molecule type" value="Transcribed_RNA"/>
</dbReference>